<accession>A0ABS8QFY6</accession>
<reference evidence="1 2" key="1">
    <citation type="journal article" date="2023" name="Antonie Van Leeuwenhoek">
        <title>Unveiling the genomic potential of a novel thermostable glycoside hydrolases producing Neobacillus sedimentimangrovi UE25.</title>
        <authorList>
            <person name="Ejaz U."/>
            <person name="Saleem F."/>
            <person name="Rashid R."/>
            <person name="Hasan K.A."/>
            <person name="Syed M.N."/>
            <person name="Sohail M."/>
        </authorList>
    </citation>
    <scope>NUCLEOTIDE SEQUENCE [LARGE SCALE GENOMIC DNA]</scope>
    <source>
        <strain evidence="1 2">UE25</strain>
    </source>
</reference>
<evidence type="ECO:0000313" key="1">
    <source>
        <dbReference type="EMBL" id="MCD4838146.1"/>
    </source>
</evidence>
<gene>
    <name evidence="1" type="ORF">LRS37_04525</name>
</gene>
<organism evidence="1 2">
    <name type="scientific">Neobacillus sedimentimangrovi</name>
    <dbReference type="NCBI Taxonomy" id="2699460"/>
    <lineage>
        <taxon>Bacteria</taxon>
        <taxon>Bacillati</taxon>
        <taxon>Bacillota</taxon>
        <taxon>Bacilli</taxon>
        <taxon>Bacillales</taxon>
        <taxon>Bacillaceae</taxon>
        <taxon>Neobacillus</taxon>
    </lineage>
</organism>
<dbReference type="Proteomes" id="UP001162836">
    <property type="component" value="Unassembled WGS sequence"/>
</dbReference>
<comment type="caution">
    <text evidence="1">The sequence shown here is derived from an EMBL/GenBank/DDBJ whole genome shotgun (WGS) entry which is preliminary data.</text>
</comment>
<dbReference type="EMBL" id="JAJODE010000008">
    <property type="protein sequence ID" value="MCD4838146.1"/>
    <property type="molecule type" value="Genomic_DNA"/>
</dbReference>
<evidence type="ECO:0000313" key="2">
    <source>
        <dbReference type="Proteomes" id="UP001162836"/>
    </source>
</evidence>
<keyword evidence="2" id="KW-1185">Reference proteome</keyword>
<protein>
    <submittedName>
        <fullName evidence="1">Uncharacterized protein</fullName>
    </submittedName>
</protein>
<sequence>MIVKEHGWKNPKSVQSVRSRTDLLCLDFVHHVIPISWRVSMPRKIDNTEYAVYRGDEFRFIGTAEECADRLGCSVNSFKFYLTPSYQRKLAKRKRPKNYIVVVRLDDEEEE</sequence>
<name>A0ABS8QFY6_9BACI</name>
<proteinExistence type="predicted"/>